<evidence type="ECO:0000256" key="1">
    <source>
        <dbReference type="SAM" id="MobiDB-lite"/>
    </source>
</evidence>
<evidence type="ECO:0000313" key="2">
    <source>
        <dbReference type="EMBL" id="TWU58904.1"/>
    </source>
</evidence>
<evidence type="ECO:0000313" key="3">
    <source>
        <dbReference type="Proteomes" id="UP000318288"/>
    </source>
</evidence>
<keyword evidence="3" id="KW-1185">Reference proteome</keyword>
<feature type="region of interest" description="Disordered" evidence="1">
    <location>
        <begin position="15"/>
        <end position="54"/>
    </location>
</feature>
<dbReference type="Proteomes" id="UP000318288">
    <property type="component" value="Unassembled WGS sequence"/>
</dbReference>
<reference evidence="2 3" key="1">
    <citation type="submission" date="2019-02" db="EMBL/GenBank/DDBJ databases">
        <title>Deep-cultivation of Planctomycetes and their phenomic and genomic characterization uncovers novel biology.</title>
        <authorList>
            <person name="Wiegand S."/>
            <person name="Jogler M."/>
            <person name="Boedeker C."/>
            <person name="Pinto D."/>
            <person name="Vollmers J."/>
            <person name="Rivas-Marin E."/>
            <person name="Kohn T."/>
            <person name="Peeters S.H."/>
            <person name="Heuer A."/>
            <person name="Rast P."/>
            <person name="Oberbeckmann S."/>
            <person name="Bunk B."/>
            <person name="Jeske O."/>
            <person name="Meyerdierks A."/>
            <person name="Storesund J.E."/>
            <person name="Kallscheuer N."/>
            <person name="Luecker S."/>
            <person name="Lage O.M."/>
            <person name="Pohl T."/>
            <person name="Merkel B.J."/>
            <person name="Hornburger P."/>
            <person name="Mueller R.-W."/>
            <person name="Bruemmer F."/>
            <person name="Labrenz M."/>
            <person name="Spormann A.M."/>
            <person name="Op Den Camp H."/>
            <person name="Overmann J."/>
            <person name="Amann R."/>
            <person name="Jetten M.S.M."/>
            <person name="Mascher T."/>
            <person name="Medema M.H."/>
            <person name="Devos D.P."/>
            <person name="Kaster A.-K."/>
            <person name="Ovreas L."/>
            <person name="Rohde M."/>
            <person name="Galperin M.Y."/>
            <person name="Jogler C."/>
        </authorList>
    </citation>
    <scope>NUCLEOTIDE SEQUENCE [LARGE SCALE GENOMIC DNA]</scope>
    <source>
        <strain evidence="2 3">Poly51</strain>
    </source>
</reference>
<comment type="caution">
    <text evidence="2">The sequence shown here is derived from an EMBL/GenBank/DDBJ whole genome shotgun (WGS) entry which is preliminary data.</text>
</comment>
<dbReference type="EMBL" id="SJPW01000002">
    <property type="protein sequence ID" value="TWU58904.1"/>
    <property type="molecule type" value="Genomic_DNA"/>
</dbReference>
<name>A0A5C6FFB9_9BACT</name>
<sequence length="54" mass="6612">MGLLDQLRSWWTKQSDPRAELMRTERKKTEAMAKRLDQNQRKDRKPKRETVGRR</sequence>
<dbReference type="AlphaFoldDB" id="A0A5C6FFB9"/>
<accession>A0A5C6FFB9</accession>
<protein>
    <submittedName>
        <fullName evidence="2">Uncharacterized protein</fullName>
    </submittedName>
</protein>
<gene>
    <name evidence="2" type="ORF">Poly51_16840</name>
</gene>
<organism evidence="2 3">
    <name type="scientific">Rubripirellula tenax</name>
    <dbReference type="NCBI Taxonomy" id="2528015"/>
    <lineage>
        <taxon>Bacteria</taxon>
        <taxon>Pseudomonadati</taxon>
        <taxon>Planctomycetota</taxon>
        <taxon>Planctomycetia</taxon>
        <taxon>Pirellulales</taxon>
        <taxon>Pirellulaceae</taxon>
        <taxon>Rubripirellula</taxon>
    </lineage>
</organism>
<proteinExistence type="predicted"/>